<organism evidence="10 11">
    <name type="scientific">Gordonia soli NBRC 108243</name>
    <dbReference type="NCBI Taxonomy" id="1223545"/>
    <lineage>
        <taxon>Bacteria</taxon>
        <taxon>Bacillati</taxon>
        <taxon>Actinomycetota</taxon>
        <taxon>Actinomycetes</taxon>
        <taxon>Mycobacteriales</taxon>
        <taxon>Gordoniaceae</taxon>
        <taxon>Gordonia</taxon>
    </lineage>
</organism>
<evidence type="ECO:0000256" key="6">
    <source>
        <dbReference type="ARBA" id="ARBA00048539"/>
    </source>
</evidence>
<sequence length="315" mass="32665">MDPTRALIAAVGDFADRHLTARDVCVGLSGGPDSSALAAAAVRAGLTVEALVVDHGLQQGSADVAARAAEWARSLGASAQVLRVVVGDAGGPEAAARDARYAALEAARGDRPVLLGHTLDDQAETVLLGLARGSGGRSIVGMRGWNAPWGRPLLGTRRSATRAACAAWGIEAHHDPHNDDLRFTRVRVRTEALPLLEDVLAGGVAEALARTGDALRDDLDALDAIAEELFTQAVAGSALAVGDLMSAPRAIWTRVLRRWLREVGATEPTSAVVGAVDALTAGGRGEVAIGGDPTHRLVVRVVDGRLVVDSRPRGR</sequence>
<dbReference type="CDD" id="cd01992">
    <property type="entry name" value="TilS_N"/>
    <property type="match status" value="1"/>
</dbReference>
<comment type="similarity">
    <text evidence="7">Belongs to the tRNA(Ile)-lysidine synthase family.</text>
</comment>
<name>M0QI58_9ACTN</name>
<dbReference type="SUPFAM" id="SSF82829">
    <property type="entry name" value="MesJ substrate recognition domain-like"/>
    <property type="match status" value="1"/>
</dbReference>
<dbReference type="InterPro" id="IPR012795">
    <property type="entry name" value="tRNA_Ile_lys_synt_N"/>
</dbReference>
<keyword evidence="1 7" id="KW-0963">Cytoplasm</keyword>
<feature type="domain" description="tRNA(Ile)-lysidine synthase substrate-binding" evidence="9">
    <location>
        <begin position="239"/>
        <end position="306"/>
    </location>
</feature>
<dbReference type="InterPro" id="IPR012094">
    <property type="entry name" value="tRNA_Ile_lys_synt"/>
</dbReference>
<dbReference type="Pfam" id="PF01171">
    <property type="entry name" value="ATP_bind_3"/>
    <property type="match status" value="1"/>
</dbReference>
<dbReference type="AlphaFoldDB" id="M0QI58"/>
<comment type="function">
    <text evidence="7">Ligates lysine onto the cytidine present at position 34 of the AUA codon-specific tRNA(Ile) that contains the anticodon CAU, in an ATP-dependent manner. Cytidine is converted to lysidine, thus changing the amino acid specificity of the tRNA from methionine to isoleucine.</text>
</comment>
<evidence type="ECO:0000256" key="1">
    <source>
        <dbReference type="ARBA" id="ARBA00022490"/>
    </source>
</evidence>
<evidence type="ECO:0000256" key="3">
    <source>
        <dbReference type="ARBA" id="ARBA00022694"/>
    </source>
</evidence>
<dbReference type="InterPro" id="IPR015262">
    <property type="entry name" value="tRNA_Ile_lys_synt_subst-bd"/>
</dbReference>
<dbReference type="Pfam" id="PF09179">
    <property type="entry name" value="TilS"/>
    <property type="match status" value="1"/>
</dbReference>
<dbReference type="InterPro" id="IPR011063">
    <property type="entry name" value="TilS/TtcA_N"/>
</dbReference>
<keyword evidence="11" id="KW-1185">Reference proteome</keyword>
<dbReference type="OrthoDB" id="5244702at2"/>
<keyword evidence="4 7" id="KW-0547">Nucleotide-binding</keyword>
<reference evidence="10 11" key="1">
    <citation type="submission" date="2013-01" db="EMBL/GenBank/DDBJ databases">
        <title>Whole genome shotgun sequence of Gordonia soli NBRC 108243.</title>
        <authorList>
            <person name="Isaki-Nakamura S."/>
            <person name="Hosoyama A."/>
            <person name="Tsuchikane K."/>
            <person name="Ando Y."/>
            <person name="Baba S."/>
            <person name="Ohji S."/>
            <person name="Hamada M."/>
            <person name="Tamura T."/>
            <person name="Yamazoe A."/>
            <person name="Yamazaki S."/>
            <person name="Fujita N."/>
        </authorList>
    </citation>
    <scope>NUCLEOTIDE SEQUENCE [LARGE SCALE GENOMIC DNA]</scope>
    <source>
        <strain evidence="10 11">NBRC 108243</strain>
    </source>
</reference>
<evidence type="ECO:0000313" key="11">
    <source>
        <dbReference type="Proteomes" id="UP000011666"/>
    </source>
</evidence>
<keyword evidence="3 7" id="KW-0819">tRNA processing</keyword>
<keyword evidence="2 7" id="KW-0436">Ligase</keyword>
<evidence type="ECO:0000313" key="10">
    <source>
        <dbReference type="EMBL" id="GAC68134.1"/>
    </source>
</evidence>
<proteinExistence type="inferred from homology"/>
<gene>
    <name evidence="7 10" type="primary">tilS</name>
    <name evidence="10" type="ORF">GS4_11_04060</name>
</gene>
<dbReference type="EC" id="6.3.4.19" evidence="7"/>
<dbReference type="GO" id="GO:0005524">
    <property type="term" value="F:ATP binding"/>
    <property type="evidence" value="ECO:0007669"/>
    <property type="project" value="UniProtKB-UniRule"/>
</dbReference>
<comment type="subcellular location">
    <subcellularLocation>
        <location evidence="7">Cytoplasm</location>
    </subcellularLocation>
</comment>
<dbReference type="GO" id="GO:0005737">
    <property type="term" value="C:cytoplasm"/>
    <property type="evidence" value="ECO:0007669"/>
    <property type="project" value="UniProtKB-SubCell"/>
</dbReference>
<protein>
    <recommendedName>
        <fullName evidence="7">tRNA(Ile)-lysidine synthase</fullName>
        <ecNumber evidence="7">6.3.4.19</ecNumber>
    </recommendedName>
    <alternativeName>
        <fullName evidence="7">tRNA(Ile)-2-lysyl-cytidine synthase</fullName>
    </alternativeName>
    <alternativeName>
        <fullName evidence="7">tRNA(Ile)-lysidine synthetase</fullName>
    </alternativeName>
</protein>
<comment type="caution">
    <text evidence="10">The sequence shown here is derived from an EMBL/GenBank/DDBJ whole genome shotgun (WGS) entry which is preliminary data.</text>
</comment>
<comment type="catalytic activity">
    <reaction evidence="6 7">
        <text>cytidine(34) in tRNA(Ile2) + L-lysine + ATP = lysidine(34) in tRNA(Ile2) + AMP + diphosphate + H(+)</text>
        <dbReference type="Rhea" id="RHEA:43744"/>
        <dbReference type="Rhea" id="RHEA-COMP:10625"/>
        <dbReference type="Rhea" id="RHEA-COMP:10670"/>
        <dbReference type="ChEBI" id="CHEBI:15378"/>
        <dbReference type="ChEBI" id="CHEBI:30616"/>
        <dbReference type="ChEBI" id="CHEBI:32551"/>
        <dbReference type="ChEBI" id="CHEBI:33019"/>
        <dbReference type="ChEBI" id="CHEBI:82748"/>
        <dbReference type="ChEBI" id="CHEBI:83665"/>
        <dbReference type="ChEBI" id="CHEBI:456215"/>
        <dbReference type="EC" id="6.3.4.19"/>
    </reaction>
</comment>
<comment type="domain">
    <text evidence="7">The N-terminal region contains the highly conserved SGGXDS motif, predicted to be a P-loop motif involved in ATP binding.</text>
</comment>
<dbReference type="Gene3D" id="1.20.59.20">
    <property type="match status" value="1"/>
</dbReference>
<dbReference type="PANTHER" id="PTHR43033:SF1">
    <property type="entry name" value="TRNA(ILE)-LYSIDINE SYNTHASE-RELATED"/>
    <property type="match status" value="1"/>
</dbReference>
<evidence type="ECO:0000256" key="4">
    <source>
        <dbReference type="ARBA" id="ARBA00022741"/>
    </source>
</evidence>
<dbReference type="Gene3D" id="3.40.50.620">
    <property type="entry name" value="HUPs"/>
    <property type="match status" value="1"/>
</dbReference>
<dbReference type="eggNOG" id="COG0037">
    <property type="taxonomic scope" value="Bacteria"/>
</dbReference>
<dbReference type="InterPro" id="IPR014729">
    <property type="entry name" value="Rossmann-like_a/b/a_fold"/>
</dbReference>
<evidence type="ECO:0000256" key="2">
    <source>
        <dbReference type="ARBA" id="ARBA00022598"/>
    </source>
</evidence>
<evidence type="ECO:0000259" key="8">
    <source>
        <dbReference type="Pfam" id="PF01171"/>
    </source>
</evidence>
<dbReference type="GO" id="GO:0006400">
    <property type="term" value="P:tRNA modification"/>
    <property type="evidence" value="ECO:0007669"/>
    <property type="project" value="UniProtKB-UniRule"/>
</dbReference>
<evidence type="ECO:0000256" key="7">
    <source>
        <dbReference type="HAMAP-Rule" id="MF_01161"/>
    </source>
</evidence>
<feature type="domain" description="tRNA(Ile)-lysidine/2-thiocytidine synthase N-terminal" evidence="8">
    <location>
        <begin position="24"/>
        <end position="190"/>
    </location>
</feature>
<dbReference type="Proteomes" id="UP000011666">
    <property type="component" value="Unassembled WGS sequence"/>
</dbReference>
<dbReference type="NCBIfam" id="TIGR02432">
    <property type="entry name" value="lysidine_TilS_N"/>
    <property type="match status" value="1"/>
</dbReference>
<feature type="binding site" evidence="7">
    <location>
        <begin position="29"/>
        <end position="34"/>
    </location>
    <ligand>
        <name>ATP</name>
        <dbReference type="ChEBI" id="CHEBI:30616"/>
    </ligand>
</feature>
<dbReference type="GO" id="GO:0032267">
    <property type="term" value="F:tRNA(Ile)-lysidine synthase activity"/>
    <property type="evidence" value="ECO:0007669"/>
    <property type="project" value="UniProtKB-EC"/>
</dbReference>
<dbReference type="STRING" id="1223545.GS4_11_04060"/>
<evidence type="ECO:0000256" key="5">
    <source>
        <dbReference type="ARBA" id="ARBA00022840"/>
    </source>
</evidence>
<dbReference type="EMBL" id="BANX01000011">
    <property type="protein sequence ID" value="GAC68134.1"/>
    <property type="molecule type" value="Genomic_DNA"/>
</dbReference>
<keyword evidence="5 7" id="KW-0067">ATP-binding</keyword>
<evidence type="ECO:0000259" key="9">
    <source>
        <dbReference type="Pfam" id="PF09179"/>
    </source>
</evidence>
<dbReference type="PANTHER" id="PTHR43033">
    <property type="entry name" value="TRNA(ILE)-LYSIDINE SYNTHASE-RELATED"/>
    <property type="match status" value="1"/>
</dbReference>
<accession>M0QI58</accession>
<dbReference type="SUPFAM" id="SSF52402">
    <property type="entry name" value="Adenine nucleotide alpha hydrolases-like"/>
    <property type="match status" value="1"/>
</dbReference>
<dbReference type="RefSeq" id="WP_007619995.1">
    <property type="nucleotide sequence ID" value="NZ_BANX01000011.1"/>
</dbReference>
<dbReference type="HAMAP" id="MF_01161">
    <property type="entry name" value="tRNA_Ile_lys_synt"/>
    <property type="match status" value="1"/>
</dbReference>